<evidence type="ECO:0000256" key="2">
    <source>
        <dbReference type="ARBA" id="ARBA00009310"/>
    </source>
</evidence>
<feature type="transmembrane region" description="Helical" evidence="6">
    <location>
        <begin position="32"/>
        <end position="52"/>
    </location>
</feature>
<evidence type="ECO:0000256" key="5">
    <source>
        <dbReference type="ARBA" id="ARBA00023136"/>
    </source>
</evidence>
<comment type="subcellular location">
    <subcellularLocation>
        <location evidence="1">Membrane</location>
        <topology evidence="1">Multi-pass membrane protein</topology>
    </subcellularLocation>
</comment>
<keyword evidence="4 6" id="KW-1133">Transmembrane helix</keyword>
<evidence type="ECO:0000313" key="8">
    <source>
        <dbReference type="Proteomes" id="UP000192247"/>
    </source>
</evidence>
<dbReference type="InParanoid" id="A0A1V9XGJ1"/>
<reference evidence="7 8" key="1">
    <citation type="journal article" date="2017" name="Gigascience">
        <title>Draft genome of the honey bee ectoparasitic mite, Tropilaelaps mercedesae, is shaped by the parasitic life history.</title>
        <authorList>
            <person name="Dong X."/>
            <person name="Armstrong S.D."/>
            <person name="Xia D."/>
            <person name="Makepeace B.L."/>
            <person name="Darby A.C."/>
            <person name="Kadowaki T."/>
        </authorList>
    </citation>
    <scope>NUCLEOTIDE SEQUENCE [LARGE SCALE GENOMIC DNA]</scope>
    <source>
        <strain evidence="7">Wuxi-XJTLU</strain>
    </source>
</reference>
<name>A0A1V9XGJ1_9ACAR</name>
<organism evidence="7 8">
    <name type="scientific">Tropilaelaps mercedesae</name>
    <dbReference type="NCBI Taxonomy" id="418985"/>
    <lineage>
        <taxon>Eukaryota</taxon>
        <taxon>Metazoa</taxon>
        <taxon>Ecdysozoa</taxon>
        <taxon>Arthropoda</taxon>
        <taxon>Chelicerata</taxon>
        <taxon>Arachnida</taxon>
        <taxon>Acari</taxon>
        <taxon>Parasitiformes</taxon>
        <taxon>Mesostigmata</taxon>
        <taxon>Gamasina</taxon>
        <taxon>Dermanyssoidea</taxon>
        <taxon>Laelapidae</taxon>
        <taxon>Tropilaelaps</taxon>
    </lineage>
</organism>
<evidence type="ECO:0000313" key="7">
    <source>
        <dbReference type="EMBL" id="OQR72654.1"/>
    </source>
</evidence>
<keyword evidence="3 6" id="KW-0812">Transmembrane</keyword>
<dbReference type="Proteomes" id="UP000192247">
    <property type="component" value="Unassembled WGS sequence"/>
</dbReference>
<evidence type="ECO:0000256" key="1">
    <source>
        <dbReference type="ARBA" id="ARBA00004141"/>
    </source>
</evidence>
<evidence type="ECO:0000256" key="3">
    <source>
        <dbReference type="ARBA" id="ARBA00022692"/>
    </source>
</evidence>
<dbReference type="Pfam" id="PF05602">
    <property type="entry name" value="CLPTM1"/>
    <property type="match status" value="1"/>
</dbReference>
<keyword evidence="5 6" id="KW-0472">Membrane</keyword>
<comment type="caution">
    <text evidence="7">The sequence shown here is derived from an EMBL/GenBank/DDBJ whole genome shotgun (WGS) entry which is preliminary data.</text>
</comment>
<dbReference type="AlphaFoldDB" id="A0A1V9XGJ1"/>
<evidence type="ECO:0000256" key="4">
    <source>
        <dbReference type="ARBA" id="ARBA00022989"/>
    </source>
</evidence>
<accession>A0A1V9XGJ1</accession>
<dbReference type="EMBL" id="MNPL01011310">
    <property type="protein sequence ID" value="OQR72654.1"/>
    <property type="molecule type" value="Genomic_DNA"/>
</dbReference>
<dbReference type="InterPro" id="IPR008429">
    <property type="entry name" value="CLPTM1"/>
</dbReference>
<sequence>MPPLFSQVLGPSSVSSCVPKLLKESSFFAMGFLPRNFSLGSVIAALFLAYICSSMYTMYKIYNPAECTSTDPKSCLQPAWRSKGDLRHQLVMVVATSEASSRILSGKHQVIFNNDDFDITQTTSDL</sequence>
<protein>
    <submittedName>
        <fullName evidence="7">Cleft lip and palate transmembrane protein 1 protein-like</fullName>
    </submittedName>
</protein>
<comment type="similarity">
    <text evidence="2">Belongs to the CLPTM1 family.</text>
</comment>
<proteinExistence type="inferred from homology"/>
<evidence type="ECO:0000256" key="6">
    <source>
        <dbReference type="SAM" id="Phobius"/>
    </source>
</evidence>
<gene>
    <name evidence="7" type="ORF">BIW11_10245</name>
</gene>
<keyword evidence="8" id="KW-1185">Reference proteome</keyword>